<accession>A0A3N6MXR6</accession>
<proteinExistence type="predicted"/>
<evidence type="ECO:0000313" key="1">
    <source>
        <dbReference type="EMBL" id="RQG99826.1"/>
    </source>
</evidence>
<dbReference type="OrthoDB" id="9972620at2"/>
<dbReference type="EMBL" id="RQIS01000034">
    <property type="protein sequence ID" value="RQG99826.1"/>
    <property type="molecule type" value="Genomic_DNA"/>
</dbReference>
<organism evidence="1 2">
    <name type="scientific">Paraburkholderia dinghuensis</name>
    <dbReference type="NCBI Taxonomy" id="2305225"/>
    <lineage>
        <taxon>Bacteria</taxon>
        <taxon>Pseudomonadati</taxon>
        <taxon>Pseudomonadota</taxon>
        <taxon>Betaproteobacteria</taxon>
        <taxon>Burkholderiales</taxon>
        <taxon>Burkholderiaceae</taxon>
        <taxon>Paraburkholderia</taxon>
    </lineage>
</organism>
<sequence length="289" mass="31338">MPFDRATLEAAIEAFGGGKQPDNQVEGLLAKLHVLEAAGRYGQLLNALANANDESNFRSLVLEATFAYQFEASGMALDYEVKQVPDQPSSIDFRLSATSGDSVFFEVRLLQQDRETADEVAAQLKANKQYAVVKDGRAEADDIIRLQSTILAKVQKPDGTPIKFLQAGPGFVNIVVVAISDILLGTADTYDCVLATYGDSEVPEPCRRGMFGVFQDVKDADPPDFQAAAARFAHLKGNIYGVLFLFRPRGAGVLDYQLEMFIVWNRGLVSQESVTALEGQIARALPAAG</sequence>
<dbReference type="Proteomes" id="UP000272778">
    <property type="component" value="Unassembled WGS sequence"/>
</dbReference>
<dbReference type="RefSeq" id="WP_124153993.1">
    <property type="nucleotide sequence ID" value="NZ_RQIS01000034.1"/>
</dbReference>
<reference evidence="1 2" key="1">
    <citation type="submission" date="2018-11" db="EMBL/GenBank/DDBJ databases">
        <title>Paraburkholderia sp. DHOA04, isolated from soil.</title>
        <authorList>
            <person name="Gao Z.-H."/>
            <person name="Qiu L.-H."/>
            <person name="Fu J.-C."/>
        </authorList>
    </citation>
    <scope>NUCLEOTIDE SEQUENCE [LARGE SCALE GENOMIC DNA]</scope>
    <source>
        <strain evidence="1 2">DHOA04</strain>
    </source>
</reference>
<evidence type="ECO:0000313" key="2">
    <source>
        <dbReference type="Proteomes" id="UP000272778"/>
    </source>
</evidence>
<name>A0A3N6MXR6_9BURK</name>
<comment type="caution">
    <text evidence="1">The sequence shown here is derived from an EMBL/GenBank/DDBJ whole genome shotgun (WGS) entry which is preliminary data.</text>
</comment>
<protein>
    <submittedName>
        <fullName evidence="1">Uncharacterized protein</fullName>
    </submittedName>
</protein>
<dbReference type="AlphaFoldDB" id="A0A3N6MXR6"/>
<keyword evidence="2" id="KW-1185">Reference proteome</keyword>
<gene>
    <name evidence="1" type="ORF">D1Y85_26225</name>
</gene>